<dbReference type="GO" id="GO:0016020">
    <property type="term" value="C:membrane"/>
    <property type="evidence" value="ECO:0007669"/>
    <property type="project" value="UniProtKB-SubCell"/>
</dbReference>
<evidence type="ECO:0000256" key="1">
    <source>
        <dbReference type="ARBA" id="ARBA00004141"/>
    </source>
</evidence>
<organism evidence="8 9">
    <name type="scientific">Colletotrichum chlorophyti</name>
    <dbReference type="NCBI Taxonomy" id="708187"/>
    <lineage>
        <taxon>Eukaryota</taxon>
        <taxon>Fungi</taxon>
        <taxon>Dikarya</taxon>
        <taxon>Ascomycota</taxon>
        <taxon>Pezizomycotina</taxon>
        <taxon>Sordariomycetes</taxon>
        <taxon>Hypocreomycetidae</taxon>
        <taxon>Glomerellales</taxon>
        <taxon>Glomerellaceae</taxon>
        <taxon>Colletotrichum</taxon>
    </lineage>
</organism>
<name>A0A1Q8RWJ2_9PEZI</name>
<gene>
    <name evidence="8" type="ORF">CCHL11_06071</name>
</gene>
<evidence type="ECO:0000256" key="3">
    <source>
        <dbReference type="ARBA" id="ARBA00022679"/>
    </source>
</evidence>
<dbReference type="EMBL" id="MPGH01000084">
    <property type="protein sequence ID" value="OLN89014.1"/>
    <property type="molecule type" value="Genomic_DNA"/>
</dbReference>
<keyword evidence="9" id="KW-1185">Reference proteome</keyword>
<dbReference type="OrthoDB" id="72851at2759"/>
<dbReference type="InterPro" id="IPR050321">
    <property type="entry name" value="Glycosyltr_2/OpgH_subfam"/>
</dbReference>
<comment type="subcellular location">
    <subcellularLocation>
        <location evidence="1">Membrane</location>
        <topology evidence="1">Multi-pass membrane protein</topology>
    </subcellularLocation>
</comment>
<keyword evidence="3" id="KW-0808">Transferase</keyword>
<dbReference type="InterPro" id="IPR029044">
    <property type="entry name" value="Nucleotide-diphossugar_trans"/>
</dbReference>
<feature type="transmembrane region" description="Helical" evidence="7">
    <location>
        <begin position="82"/>
        <end position="101"/>
    </location>
</feature>
<dbReference type="CDD" id="cd06421">
    <property type="entry name" value="CESA_CelA_like"/>
    <property type="match status" value="1"/>
</dbReference>
<comment type="caution">
    <text evidence="8">The sequence shown here is derived from an EMBL/GenBank/DDBJ whole genome shotgun (WGS) entry which is preliminary data.</text>
</comment>
<evidence type="ECO:0000313" key="8">
    <source>
        <dbReference type="EMBL" id="OLN89014.1"/>
    </source>
</evidence>
<protein>
    <submittedName>
        <fullName evidence="8">Cellulose synthase 2</fullName>
    </submittedName>
</protein>
<evidence type="ECO:0000256" key="5">
    <source>
        <dbReference type="ARBA" id="ARBA00022989"/>
    </source>
</evidence>
<sequence length="700" mass="79080">MSTLSKEKRTSEVFLVNGKDETLKRFPSVTVTESHCESRLPSPPPSYSFKNDIVDEDSVFIDHIPDNQDRDVMHMSPWRQHAVRLMFLTALVPQIVAFWGAEIQLKTLYQFGSEGRLSQSRLILAWLVVVWDLIWTVDCTIRILIDVCALAARWRPRIRLLGDNVPSVDVIVTVCNEQIDIVKDTVRGALSVDYPTQRFRVIVADDGRSKKMEDWVHRFSAEHPNLHYTARIKPGGWKAGNLNAAIRFAEGLPGGAAELVAGLDADMIPEPRWLRSVTAHLMRDRKVGVACPVQHFYNLPSDDPLHQANTLNWYCKDLVADLAGVGFNLGSGWVMRREAVEDIGGFPTEVLTEDITSSMMAMAEGWKTVYVPEALQWGLVPDSYAAHIKQITRWNMGGCQMATKFGFFLLPSRTKKQTWAQRLAGFAGGVSLHIRAQVATLSLPLMALVFMTGTDLVYWRDLDEMRTLLRVHCAVILLRWLQQVHQAVLAGYRHAVFMTCHIAYTAPYSTIAWLRTFILPKNLGGKMSTFTPTGSIGNTYHERDPGLRAPLIKRLRHIILDCGAWMHALFLVVLCFGAYLRFSRSTREYSASAQDEHAFKMLCIRLLQKVAWPSHPWILTALACITPVQYAFFPPEVIERDKLLGKRGKNGARYPTPEAMGTPKRTVFGIGFVELYTVFIAYVAVVFVATWWVDFSALQQ</sequence>
<evidence type="ECO:0000256" key="6">
    <source>
        <dbReference type="ARBA" id="ARBA00023136"/>
    </source>
</evidence>
<feature type="transmembrane region" description="Helical" evidence="7">
    <location>
        <begin position="121"/>
        <end position="145"/>
    </location>
</feature>
<accession>A0A1Q8RWJ2</accession>
<keyword evidence="5 7" id="KW-1133">Transmembrane helix</keyword>
<evidence type="ECO:0000313" key="9">
    <source>
        <dbReference type="Proteomes" id="UP000186583"/>
    </source>
</evidence>
<keyword evidence="2" id="KW-0328">Glycosyltransferase</keyword>
<dbReference type="SUPFAM" id="SSF53448">
    <property type="entry name" value="Nucleotide-diphospho-sugar transferases"/>
    <property type="match status" value="1"/>
</dbReference>
<proteinExistence type="predicted"/>
<keyword evidence="6 7" id="KW-0472">Membrane</keyword>
<evidence type="ECO:0000256" key="7">
    <source>
        <dbReference type="SAM" id="Phobius"/>
    </source>
</evidence>
<dbReference type="Proteomes" id="UP000186583">
    <property type="component" value="Unassembled WGS sequence"/>
</dbReference>
<keyword evidence="4 7" id="KW-0812">Transmembrane</keyword>
<feature type="transmembrane region" description="Helical" evidence="7">
    <location>
        <begin position="558"/>
        <end position="580"/>
    </location>
</feature>
<dbReference type="PANTHER" id="PTHR43867:SF2">
    <property type="entry name" value="CELLULOSE SYNTHASE CATALYTIC SUBUNIT A [UDP-FORMING]"/>
    <property type="match status" value="1"/>
</dbReference>
<feature type="transmembrane region" description="Helical" evidence="7">
    <location>
        <begin position="667"/>
        <end position="693"/>
    </location>
</feature>
<dbReference type="STRING" id="708187.A0A1Q8RWJ2"/>
<evidence type="ECO:0000256" key="4">
    <source>
        <dbReference type="ARBA" id="ARBA00022692"/>
    </source>
</evidence>
<dbReference type="Pfam" id="PF13641">
    <property type="entry name" value="Glyco_tranf_2_3"/>
    <property type="match status" value="1"/>
</dbReference>
<dbReference type="Gene3D" id="3.90.550.10">
    <property type="entry name" value="Spore Coat Polysaccharide Biosynthesis Protein SpsA, Chain A"/>
    <property type="match status" value="1"/>
</dbReference>
<evidence type="ECO:0000256" key="2">
    <source>
        <dbReference type="ARBA" id="ARBA00022676"/>
    </source>
</evidence>
<dbReference type="GO" id="GO:0016757">
    <property type="term" value="F:glycosyltransferase activity"/>
    <property type="evidence" value="ECO:0007669"/>
    <property type="project" value="UniProtKB-KW"/>
</dbReference>
<dbReference type="AlphaFoldDB" id="A0A1Q8RWJ2"/>
<dbReference type="PANTHER" id="PTHR43867">
    <property type="entry name" value="CELLULOSE SYNTHASE CATALYTIC SUBUNIT A [UDP-FORMING]"/>
    <property type="match status" value="1"/>
</dbReference>
<reference evidence="8 9" key="1">
    <citation type="submission" date="2016-11" db="EMBL/GenBank/DDBJ databases">
        <title>Draft Genome Assembly of Colletotrichum chlorophyti a pathogen of herbaceous plants.</title>
        <authorList>
            <person name="Gan P."/>
            <person name="Narusaka M."/>
            <person name="Tsushima A."/>
            <person name="Narusaka Y."/>
            <person name="Takano Y."/>
            <person name="Shirasu K."/>
        </authorList>
    </citation>
    <scope>NUCLEOTIDE SEQUENCE [LARGE SCALE GENOMIC DNA]</scope>
    <source>
        <strain evidence="8 9">NTL11</strain>
    </source>
</reference>